<evidence type="ECO:0000313" key="14">
    <source>
        <dbReference type="EMBL" id="GJN54522.1"/>
    </source>
</evidence>
<evidence type="ECO:0008006" key="17">
    <source>
        <dbReference type="Google" id="ProtNLM"/>
    </source>
</evidence>
<dbReference type="Pfam" id="PF07715">
    <property type="entry name" value="Plug"/>
    <property type="match status" value="1"/>
</dbReference>
<dbReference type="Gene3D" id="2.170.130.10">
    <property type="entry name" value="TonB-dependent receptor, plug domain"/>
    <property type="match status" value="1"/>
</dbReference>
<dbReference type="PANTHER" id="PTHR30069">
    <property type="entry name" value="TONB-DEPENDENT OUTER MEMBRANE RECEPTOR"/>
    <property type="match status" value="1"/>
</dbReference>
<keyword evidence="7 8" id="KW-0998">Cell outer membrane</keyword>
<proteinExistence type="inferred from homology"/>
<organism evidence="13 15">
    <name type="scientific">Pseudomonas tohonis</name>
    <dbReference type="NCBI Taxonomy" id="2725477"/>
    <lineage>
        <taxon>Bacteria</taxon>
        <taxon>Pseudomonadati</taxon>
        <taxon>Pseudomonadota</taxon>
        <taxon>Gammaproteobacteria</taxon>
        <taxon>Pseudomonadales</taxon>
        <taxon>Pseudomonadaceae</taxon>
        <taxon>Pseudomonas</taxon>
    </lineage>
</organism>
<dbReference type="GO" id="GO:0015344">
    <property type="term" value="F:siderophore uptake transmembrane transporter activity"/>
    <property type="evidence" value="ECO:0007669"/>
    <property type="project" value="TreeGrafter"/>
</dbReference>
<dbReference type="GO" id="GO:0009279">
    <property type="term" value="C:cell outer membrane"/>
    <property type="evidence" value="ECO:0007669"/>
    <property type="project" value="UniProtKB-SubCell"/>
</dbReference>
<evidence type="ECO:0000259" key="11">
    <source>
        <dbReference type="Pfam" id="PF00593"/>
    </source>
</evidence>
<dbReference type="InterPro" id="IPR000531">
    <property type="entry name" value="Beta-barrel_TonB"/>
</dbReference>
<evidence type="ECO:0000256" key="7">
    <source>
        <dbReference type="ARBA" id="ARBA00023237"/>
    </source>
</evidence>
<evidence type="ECO:0000256" key="2">
    <source>
        <dbReference type="ARBA" id="ARBA00022448"/>
    </source>
</evidence>
<evidence type="ECO:0000256" key="5">
    <source>
        <dbReference type="ARBA" id="ARBA00023077"/>
    </source>
</evidence>
<gene>
    <name evidence="13" type="ORF">TUM18999_36610</name>
    <name evidence="14" type="ORF">TUM20286_42740</name>
</gene>
<feature type="domain" description="TonB-dependent receptor-like beta-barrel" evidence="11">
    <location>
        <begin position="232"/>
        <end position="646"/>
    </location>
</feature>
<keyword evidence="10" id="KW-0732">Signal</keyword>
<keyword evidence="3 8" id="KW-1134">Transmembrane beta strand</keyword>
<keyword evidence="2 8" id="KW-0813">Transport</keyword>
<dbReference type="EMBL" id="AP023189">
    <property type="protein sequence ID" value="BCG25470.1"/>
    <property type="molecule type" value="Genomic_DNA"/>
</dbReference>
<evidence type="ECO:0000313" key="16">
    <source>
        <dbReference type="Proteomes" id="UP001054892"/>
    </source>
</evidence>
<accession>A0A6J4E7A5</accession>
<dbReference type="Gene3D" id="2.40.170.20">
    <property type="entry name" value="TonB-dependent receptor, beta-barrel domain"/>
    <property type="match status" value="1"/>
</dbReference>
<evidence type="ECO:0000259" key="12">
    <source>
        <dbReference type="Pfam" id="PF07715"/>
    </source>
</evidence>
<comment type="similarity">
    <text evidence="8 9">Belongs to the TonB-dependent receptor family.</text>
</comment>
<keyword evidence="4 8" id="KW-0812">Transmembrane</keyword>
<keyword evidence="6 8" id="KW-0472">Membrane</keyword>
<evidence type="ECO:0000256" key="8">
    <source>
        <dbReference type="PROSITE-ProRule" id="PRU01360"/>
    </source>
</evidence>
<keyword evidence="16" id="KW-1185">Reference proteome</keyword>
<keyword evidence="5 9" id="KW-0798">TonB box</keyword>
<reference evidence="13 15" key="1">
    <citation type="submission" date="2020-05" db="EMBL/GenBank/DDBJ databases">
        <title>Characterization of novel class B3 metallo-beta-lactamase from novel Pseudomonas species.</title>
        <authorList>
            <person name="Yamada K."/>
            <person name="Aoki K."/>
            <person name="Ishii Y."/>
        </authorList>
    </citation>
    <scope>NUCLEOTIDE SEQUENCE [LARGE SCALE GENOMIC DNA]</scope>
    <source>
        <strain evidence="13 15">TUM18999</strain>
        <strain evidence="14 16">TUM20286</strain>
    </source>
</reference>
<dbReference type="InterPro" id="IPR037066">
    <property type="entry name" value="Plug_dom_sf"/>
</dbReference>
<dbReference type="EMBL" id="BQKM01000011">
    <property type="protein sequence ID" value="GJN54522.1"/>
    <property type="molecule type" value="Genomic_DNA"/>
</dbReference>
<dbReference type="AlphaFoldDB" id="A0A6J4E7A5"/>
<evidence type="ECO:0000313" key="15">
    <source>
        <dbReference type="Proteomes" id="UP000509383"/>
    </source>
</evidence>
<evidence type="ECO:0000256" key="1">
    <source>
        <dbReference type="ARBA" id="ARBA00004571"/>
    </source>
</evidence>
<dbReference type="Proteomes" id="UP000509383">
    <property type="component" value="Chromosome"/>
</dbReference>
<evidence type="ECO:0000256" key="6">
    <source>
        <dbReference type="ARBA" id="ARBA00023136"/>
    </source>
</evidence>
<feature type="signal peptide" evidence="10">
    <location>
        <begin position="1"/>
        <end position="20"/>
    </location>
</feature>
<evidence type="ECO:0000256" key="3">
    <source>
        <dbReference type="ARBA" id="ARBA00022452"/>
    </source>
</evidence>
<dbReference type="InterPro" id="IPR012910">
    <property type="entry name" value="Plug_dom"/>
</dbReference>
<dbReference type="RefSeq" id="WP_173179123.1">
    <property type="nucleotide sequence ID" value="NZ_AP023189.1"/>
</dbReference>
<sequence length="693" mass="75676">MPTHRSAWALSLALASLAQAETLQVEPLVITGSRYPASGFDLPFSVDRIEREQASLGQPGVNLSEALNAVPGLVVQNRQNQAQDLQVSSRGFGARSAFGIRGIKLIADGIPASNPDGQGQAATFDLDTLDHIEVLRGPFASIYGSNAGGVIQVFSRDGQGAPKVSSETSQAAWGTRRTRLTAEGGNDQGGFLVNQSHYESDGYRKHSAATLDKTFAKLTLYPDDASKLALTFSQLNQNDTQDPLGLTWAGYQADPRGVADAALNYDTRKTIDHRQAGLNYEHAFDAGTWQATLYGGTRRVIQYQAIPSSAQASPRSAGGVIDFERSFHGASTRWLQDFDPGLGNLTLTTGVDYDHSSDDRQGYENFVGTQLGVRGNLRRDERDEVSSIAPYLQLGWRLGDINLQGGLRYNEVAFDVDDRYIRPGNGDDSGSVTYRDLTPTLGASYALTPDLNLYASWGKGFETPTLNELSYSGPGDSFGFDLDAASSRQYEVGIKSLLGEATRLNLALFRIDTEDELVVDAASGGRTRYQNAARTRRQGLELSLDSALGETLHTRIAYTRLSATYDQGFRSGGRDIPAGRHLPGVPATSLWGELEWRPREGIATALEGLYRSKLYVEDSNSARPAPGYALLNWRARFEQKLERLTFSQTLRLDNLLDRRYIGSVIVGDGNQRYYEPGPGRAWYVAAGLEYAFD</sequence>
<evidence type="ECO:0000256" key="10">
    <source>
        <dbReference type="SAM" id="SignalP"/>
    </source>
</evidence>
<evidence type="ECO:0000313" key="13">
    <source>
        <dbReference type="EMBL" id="BCG25470.1"/>
    </source>
</evidence>
<name>A0A6J4E7A5_9PSED</name>
<dbReference type="PANTHER" id="PTHR30069:SF28">
    <property type="entry name" value="TONB-DEPENDENT RECEPTOR YNCD-RELATED"/>
    <property type="match status" value="1"/>
</dbReference>
<protein>
    <recommendedName>
        <fullName evidence="17">TonB-dependent receptor</fullName>
    </recommendedName>
</protein>
<dbReference type="GO" id="GO:0044718">
    <property type="term" value="P:siderophore transmembrane transport"/>
    <property type="evidence" value="ECO:0007669"/>
    <property type="project" value="TreeGrafter"/>
</dbReference>
<dbReference type="InterPro" id="IPR036942">
    <property type="entry name" value="Beta-barrel_TonB_sf"/>
</dbReference>
<evidence type="ECO:0000256" key="9">
    <source>
        <dbReference type="RuleBase" id="RU003357"/>
    </source>
</evidence>
<evidence type="ECO:0000256" key="4">
    <source>
        <dbReference type="ARBA" id="ARBA00022692"/>
    </source>
</evidence>
<feature type="domain" description="TonB-dependent receptor plug" evidence="12">
    <location>
        <begin position="41"/>
        <end position="149"/>
    </location>
</feature>
<dbReference type="SUPFAM" id="SSF56935">
    <property type="entry name" value="Porins"/>
    <property type="match status" value="1"/>
</dbReference>
<dbReference type="Pfam" id="PF00593">
    <property type="entry name" value="TonB_dep_Rec_b-barrel"/>
    <property type="match status" value="1"/>
</dbReference>
<dbReference type="PROSITE" id="PS52016">
    <property type="entry name" value="TONB_DEPENDENT_REC_3"/>
    <property type="match status" value="1"/>
</dbReference>
<dbReference type="InterPro" id="IPR039426">
    <property type="entry name" value="TonB-dep_rcpt-like"/>
</dbReference>
<dbReference type="Proteomes" id="UP001054892">
    <property type="component" value="Unassembled WGS sequence"/>
</dbReference>
<comment type="subcellular location">
    <subcellularLocation>
        <location evidence="1 8">Cell outer membrane</location>
        <topology evidence="1 8">Multi-pass membrane protein</topology>
    </subcellularLocation>
</comment>
<feature type="chain" id="PRO_5026863581" description="TonB-dependent receptor" evidence="10">
    <location>
        <begin position="21"/>
        <end position="693"/>
    </location>
</feature>
<dbReference type="KEGG" id="ptw:TUM18999_36610"/>
<dbReference type="CDD" id="cd01347">
    <property type="entry name" value="ligand_gated_channel"/>
    <property type="match status" value="1"/>
</dbReference>